<dbReference type="Gene3D" id="2.60.120.200">
    <property type="match status" value="1"/>
</dbReference>
<evidence type="ECO:0008006" key="3">
    <source>
        <dbReference type="Google" id="ProtNLM"/>
    </source>
</evidence>
<accession>A0ABR6BTU9</accession>
<evidence type="ECO:0000313" key="1">
    <source>
        <dbReference type="EMBL" id="MBA8930090.1"/>
    </source>
</evidence>
<name>A0ABR6BTU9_9PSEU</name>
<keyword evidence="2" id="KW-1185">Reference proteome</keyword>
<dbReference type="Proteomes" id="UP000517916">
    <property type="component" value="Unassembled WGS sequence"/>
</dbReference>
<dbReference type="PANTHER" id="PTHR35332">
    <property type="entry name" value="REGULATION OF ENOLASE PROTEIN 1"/>
    <property type="match status" value="1"/>
</dbReference>
<comment type="caution">
    <text evidence="1">The sequence shown here is derived from an EMBL/GenBank/DDBJ whole genome shotgun (WGS) entry which is preliminary data.</text>
</comment>
<dbReference type="PIRSF" id="PIRSF022704">
    <property type="entry name" value="UCP022704"/>
    <property type="match status" value="1"/>
</dbReference>
<dbReference type="PANTHER" id="PTHR35332:SF2">
    <property type="entry name" value="REGULATION OF ENOLASE PROTEIN 1"/>
    <property type="match status" value="1"/>
</dbReference>
<dbReference type="Pfam" id="PF07081">
    <property type="entry name" value="DUF1349"/>
    <property type="match status" value="1"/>
</dbReference>
<dbReference type="RefSeq" id="WP_025354667.1">
    <property type="nucleotide sequence ID" value="NZ_BAAABQ010000014.1"/>
</dbReference>
<protein>
    <recommendedName>
        <fullName evidence="3">DUF1349 domain-containing protein</fullName>
    </recommendedName>
</protein>
<sequence length="186" mass="20866">MIEAFGFADWQWLNEPGRWSVDSGLTVHTDPDTDFWRVTHYGFVRDTGHLFARRIAGDFRLVTTFTGAYTHQYDQAGAMVRTDPENWLKTGIELVDGHQQASAVLTRGVSDWSVTPIRDAEQVTIEVRRTGDTLTVRYGLDGAEPLTMLRLAWFAPDEQVWAGVMCASPDGPGCAVRFDRLELTEG</sequence>
<dbReference type="EMBL" id="JACJID010000006">
    <property type="protein sequence ID" value="MBA8930090.1"/>
    <property type="molecule type" value="Genomic_DNA"/>
</dbReference>
<organism evidence="1 2">
    <name type="scientific">Kutzneria viridogrisea</name>
    <dbReference type="NCBI Taxonomy" id="47990"/>
    <lineage>
        <taxon>Bacteria</taxon>
        <taxon>Bacillati</taxon>
        <taxon>Actinomycetota</taxon>
        <taxon>Actinomycetes</taxon>
        <taxon>Pseudonocardiales</taxon>
        <taxon>Pseudonocardiaceae</taxon>
        <taxon>Kutzneria</taxon>
    </lineage>
</organism>
<gene>
    <name evidence="1" type="ORF">BC739_007323</name>
</gene>
<dbReference type="InterPro" id="IPR013320">
    <property type="entry name" value="ConA-like_dom_sf"/>
</dbReference>
<evidence type="ECO:0000313" key="2">
    <source>
        <dbReference type="Proteomes" id="UP000517916"/>
    </source>
</evidence>
<reference evidence="1 2" key="1">
    <citation type="submission" date="2020-08" db="EMBL/GenBank/DDBJ databases">
        <title>Genomic Encyclopedia of Archaeal and Bacterial Type Strains, Phase II (KMG-II): from individual species to whole genera.</title>
        <authorList>
            <person name="Goeker M."/>
        </authorList>
    </citation>
    <scope>NUCLEOTIDE SEQUENCE [LARGE SCALE GENOMIC DNA]</scope>
    <source>
        <strain evidence="1 2">DSM 43850</strain>
    </source>
</reference>
<dbReference type="InterPro" id="IPR009784">
    <property type="entry name" value="DUF1349"/>
</dbReference>
<proteinExistence type="predicted"/>
<dbReference type="SUPFAM" id="SSF49899">
    <property type="entry name" value="Concanavalin A-like lectins/glucanases"/>
    <property type="match status" value="1"/>
</dbReference>
<dbReference type="InterPro" id="IPR015987">
    <property type="entry name" value="UCP022704"/>
</dbReference>